<feature type="transmembrane region" description="Helical" evidence="5">
    <location>
        <begin position="333"/>
        <end position="360"/>
    </location>
</feature>
<dbReference type="Pfam" id="PF00400">
    <property type="entry name" value="WD40"/>
    <property type="match status" value="3"/>
</dbReference>
<keyword evidence="2" id="KW-0677">Repeat</keyword>
<evidence type="ECO:0000256" key="1">
    <source>
        <dbReference type="ARBA" id="ARBA00022574"/>
    </source>
</evidence>
<proteinExistence type="predicted"/>
<dbReference type="PRINTS" id="PR00320">
    <property type="entry name" value="GPROTEINBRPT"/>
</dbReference>
<feature type="transmembrane region" description="Helical" evidence="5">
    <location>
        <begin position="296"/>
        <end position="321"/>
    </location>
</feature>
<sequence>MFSSENQPIVLIATKIDLIGLVQFLFRSSLHKPTTMPGKGNDSDTDPEDEDYVLEPTSDDEGVAQVFVKEDVVVGISESNRGKVDDLWASMNGGGGDAAAPAKKKNKKDGKKVKVSKKEKERKKMLKEMFGSTVAKELAGSSRVSGMKKKKTVTSLSSAAPKKVVEKTIRRFAGKDIEVTRTVLQTAKSGSDIDSMLNTLKGPDKLTTIGKTAIDWDNLKESSGLGEDMEKAAEKVRRCEDGLHRFHFYAILTLRDFARRRVTLIKKTSLTESTVESSSWKERSVRKLGLKEIVDLYFQILLMSFYRITDAPILGSSLFLLHLVHRRRVLLRIYCCFLFLFLRLLFLPTLFSSLRFVFFLSPFSHCPSRSCPTSEASVCVLVNDAGKCRVHSSSSHLFPTSTTPHHPSGFSISSFSSLNITVLVSSAVYGRGGKSVWFQSKVLSLKVLLSLLVSPARPSLSGHSASVYSVAFSPDGRCLASASYDKSVMLWSLTGQFGSYNKLIDFKNAPTQVIWDSADKVVSSSADKMIRVHDGEEGVRIKAWKTTSIQNSVASINSSTLIAAGGDDRCTTLYDVRQKEPIDSYKSDYQLTAICLSADGNTVYTGGIDNEILALDIRKNGAEIFALVGHRDTICGLELSPDGNSILSNSFDETVRSWDVRSFCQGSRAKKVFRGATHNSEKRLLKCSWSSDGEMVSAGSADQVVHCWDVESAEEVFSLPGTQHSERSD</sequence>
<evidence type="ECO:0000256" key="5">
    <source>
        <dbReference type="SAM" id="Phobius"/>
    </source>
</evidence>
<dbReference type="SUPFAM" id="SSF50978">
    <property type="entry name" value="WD40 repeat-like"/>
    <property type="match status" value="1"/>
</dbReference>
<organism evidence="7 8">
    <name type="scientific">Triparma laevis f. inornata</name>
    <dbReference type="NCBI Taxonomy" id="1714386"/>
    <lineage>
        <taxon>Eukaryota</taxon>
        <taxon>Sar</taxon>
        <taxon>Stramenopiles</taxon>
        <taxon>Ochrophyta</taxon>
        <taxon>Bolidophyceae</taxon>
        <taxon>Parmales</taxon>
        <taxon>Triparmaceae</taxon>
        <taxon>Triparma</taxon>
    </lineage>
</organism>
<dbReference type="Proteomes" id="UP001162640">
    <property type="component" value="Unassembled WGS sequence"/>
</dbReference>
<feature type="repeat" description="WD" evidence="3">
    <location>
        <begin position="627"/>
        <end position="662"/>
    </location>
</feature>
<keyword evidence="5" id="KW-0812">Transmembrane</keyword>
<feature type="region of interest" description="Disordered" evidence="4">
    <location>
        <begin position="32"/>
        <end position="53"/>
    </location>
</feature>
<dbReference type="GO" id="GO:0071013">
    <property type="term" value="C:catalytic step 2 spliceosome"/>
    <property type="evidence" value="ECO:0007669"/>
    <property type="project" value="TreeGrafter"/>
</dbReference>
<evidence type="ECO:0000256" key="3">
    <source>
        <dbReference type="PROSITE-ProRule" id="PRU00221"/>
    </source>
</evidence>
<evidence type="ECO:0000313" key="8">
    <source>
        <dbReference type="Proteomes" id="UP001162640"/>
    </source>
</evidence>
<accession>A0A9W7EQI8</accession>
<dbReference type="InterPro" id="IPR020472">
    <property type="entry name" value="WD40_PAC1"/>
</dbReference>
<evidence type="ECO:0000313" key="7">
    <source>
        <dbReference type="EMBL" id="GMH85993.1"/>
    </source>
</evidence>
<keyword evidence="5" id="KW-1133">Transmembrane helix</keyword>
<keyword evidence="1 3" id="KW-0853">WD repeat</keyword>
<evidence type="ECO:0000256" key="4">
    <source>
        <dbReference type="SAM" id="MobiDB-lite"/>
    </source>
</evidence>
<protein>
    <recommendedName>
        <fullName evidence="6">BCNT-C domain-containing protein</fullName>
    </recommendedName>
</protein>
<evidence type="ECO:0000259" key="6">
    <source>
        <dbReference type="Pfam" id="PF07572"/>
    </source>
</evidence>
<comment type="caution">
    <text evidence="7">The sequence shown here is derived from an EMBL/GenBank/DDBJ whole genome shotgun (WGS) entry which is preliminary data.</text>
</comment>
<dbReference type="InterPro" id="IPR011421">
    <property type="entry name" value="BCNT-C"/>
</dbReference>
<feature type="compositionally biased region" description="Acidic residues" evidence="4">
    <location>
        <begin position="43"/>
        <end position="53"/>
    </location>
</feature>
<dbReference type="EMBL" id="BLQM01000368">
    <property type="protein sequence ID" value="GMH85993.1"/>
    <property type="molecule type" value="Genomic_DNA"/>
</dbReference>
<dbReference type="Pfam" id="PF07572">
    <property type="entry name" value="BCNT"/>
    <property type="match status" value="1"/>
</dbReference>
<dbReference type="SMART" id="SM00320">
    <property type="entry name" value="WD40"/>
    <property type="match status" value="6"/>
</dbReference>
<name>A0A9W7EQI8_9STRA</name>
<dbReference type="InterPro" id="IPR052234">
    <property type="entry name" value="U5_snRNP_Component"/>
</dbReference>
<dbReference type="Gene3D" id="2.130.10.10">
    <property type="entry name" value="YVTN repeat-like/Quinoprotein amine dehydrogenase"/>
    <property type="match status" value="1"/>
</dbReference>
<dbReference type="InterPro" id="IPR001680">
    <property type="entry name" value="WD40_rpt"/>
</dbReference>
<feature type="domain" description="BCNT-C" evidence="6">
    <location>
        <begin position="192"/>
        <end position="233"/>
    </location>
</feature>
<dbReference type="AlphaFoldDB" id="A0A9W7EQI8"/>
<dbReference type="InterPro" id="IPR015943">
    <property type="entry name" value="WD40/YVTN_repeat-like_dom_sf"/>
</dbReference>
<gene>
    <name evidence="7" type="ORF">TL16_g10402</name>
</gene>
<evidence type="ECO:0000256" key="2">
    <source>
        <dbReference type="ARBA" id="ARBA00022737"/>
    </source>
</evidence>
<keyword evidence="5" id="KW-0472">Membrane</keyword>
<dbReference type="GO" id="GO:0003723">
    <property type="term" value="F:RNA binding"/>
    <property type="evidence" value="ECO:0007669"/>
    <property type="project" value="TreeGrafter"/>
</dbReference>
<dbReference type="PANTHER" id="PTHR44006:SF1">
    <property type="entry name" value="U5 SMALL NUCLEAR RIBONUCLEOPROTEIN 40 KDA PROTEIN"/>
    <property type="match status" value="1"/>
</dbReference>
<dbReference type="InterPro" id="IPR036322">
    <property type="entry name" value="WD40_repeat_dom_sf"/>
</dbReference>
<feature type="repeat" description="WD" evidence="3">
    <location>
        <begin position="460"/>
        <end position="493"/>
    </location>
</feature>
<dbReference type="PANTHER" id="PTHR44006">
    <property type="entry name" value="U5 SMALL NUCLEAR RIBONUCLEOPROTEIN 40 KDA PROTEIN"/>
    <property type="match status" value="1"/>
</dbReference>
<reference evidence="8" key="1">
    <citation type="journal article" date="2023" name="Commun. Biol.">
        <title>Genome analysis of Parmales, the sister group of diatoms, reveals the evolutionary specialization of diatoms from phago-mixotrophs to photoautotrophs.</title>
        <authorList>
            <person name="Ban H."/>
            <person name="Sato S."/>
            <person name="Yoshikawa S."/>
            <person name="Yamada K."/>
            <person name="Nakamura Y."/>
            <person name="Ichinomiya M."/>
            <person name="Sato N."/>
            <person name="Blanc-Mathieu R."/>
            <person name="Endo H."/>
            <person name="Kuwata A."/>
            <person name="Ogata H."/>
        </authorList>
    </citation>
    <scope>NUCLEOTIDE SEQUENCE [LARGE SCALE GENOMIC DNA]</scope>
</reference>
<feature type="repeat" description="WD" evidence="3">
    <location>
        <begin position="677"/>
        <end position="718"/>
    </location>
</feature>
<dbReference type="PROSITE" id="PS50294">
    <property type="entry name" value="WD_REPEATS_REGION"/>
    <property type="match status" value="2"/>
</dbReference>
<dbReference type="PROSITE" id="PS50082">
    <property type="entry name" value="WD_REPEATS_2"/>
    <property type="match status" value="3"/>
</dbReference>